<sequence>MKERRRNLSSITGEYIIDRELEPRCHEIPLNVVITLIDCHSPLLQIFAGHPQTTNFLRITIDSSSLVNRVAADDILVIRQQYSIEEAIFLGDTRNIRRIFRDREHQIIAWCQSTGGNPLRFEHTCPNLGGDNLVVIRVLPGDSKHSMFGCHIRLTADRCDCGQHITTITMTHRFDHPLERSITRQNGVGDSDVLYEFHALLCDDGGIHGETLVDISRGIIEHS</sequence>
<dbReference type="EMBL" id="CAEZTT010000020">
    <property type="protein sequence ID" value="CAB4571242.1"/>
    <property type="molecule type" value="Genomic_DNA"/>
</dbReference>
<accession>A0A6J6E4C7</accession>
<evidence type="ECO:0000313" key="1">
    <source>
        <dbReference type="EMBL" id="CAB4571242.1"/>
    </source>
</evidence>
<dbReference type="AlphaFoldDB" id="A0A6J6E4C7"/>
<protein>
    <submittedName>
        <fullName evidence="1">Unannotated protein</fullName>
    </submittedName>
</protein>
<organism evidence="1">
    <name type="scientific">freshwater metagenome</name>
    <dbReference type="NCBI Taxonomy" id="449393"/>
    <lineage>
        <taxon>unclassified sequences</taxon>
        <taxon>metagenomes</taxon>
        <taxon>ecological metagenomes</taxon>
    </lineage>
</organism>
<reference evidence="1" key="1">
    <citation type="submission" date="2020-05" db="EMBL/GenBank/DDBJ databases">
        <authorList>
            <person name="Chiriac C."/>
            <person name="Salcher M."/>
            <person name="Ghai R."/>
            <person name="Kavagutti S V."/>
        </authorList>
    </citation>
    <scope>NUCLEOTIDE SEQUENCE</scope>
</reference>
<proteinExistence type="predicted"/>
<gene>
    <name evidence="1" type="ORF">UFOPK1726_00294</name>
</gene>
<name>A0A6J6E4C7_9ZZZZ</name>